<organism evidence="1 2">
    <name type="scientific">Ornatilinea apprima</name>
    <dbReference type="NCBI Taxonomy" id="1134406"/>
    <lineage>
        <taxon>Bacteria</taxon>
        <taxon>Bacillati</taxon>
        <taxon>Chloroflexota</taxon>
        <taxon>Anaerolineae</taxon>
        <taxon>Anaerolineales</taxon>
        <taxon>Anaerolineaceae</taxon>
        <taxon>Ornatilinea</taxon>
    </lineage>
</organism>
<proteinExistence type="predicted"/>
<name>A0A0P6XDS4_9CHLR</name>
<dbReference type="STRING" id="1134406.ADN00_00480"/>
<comment type="caution">
    <text evidence="1">The sequence shown here is derived from an EMBL/GenBank/DDBJ whole genome shotgun (WGS) entry which is preliminary data.</text>
</comment>
<dbReference type="GO" id="GO:0016757">
    <property type="term" value="F:glycosyltransferase activity"/>
    <property type="evidence" value="ECO:0007669"/>
    <property type="project" value="TreeGrafter"/>
</dbReference>
<dbReference type="CDD" id="cd03801">
    <property type="entry name" value="GT4_PimA-like"/>
    <property type="match status" value="1"/>
</dbReference>
<evidence type="ECO:0000313" key="1">
    <source>
        <dbReference type="EMBL" id="KPL81047.1"/>
    </source>
</evidence>
<dbReference type="Gene3D" id="3.40.50.2000">
    <property type="entry name" value="Glycogen Phosphorylase B"/>
    <property type="match status" value="2"/>
</dbReference>
<dbReference type="OrthoDB" id="9807209at2"/>
<dbReference type="PANTHER" id="PTHR12526:SF600">
    <property type="entry name" value="GLYCOSYL TRANSFERASE GROUP 1"/>
    <property type="match status" value="1"/>
</dbReference>
<evidence type="ECO:0000313" key="2">
    <source>
        <dbReference type="Proteomes" id="UP000050417"/>
    </source>
</evidence>
<dbReference type="EMBL" id="LGCL01000002">
    <property type="protein sequence ID" value="KPL81047.1"/>
    <property type="molecule type" value="Genomic_DNA"/>
</dbReference>
<reference evidence="1 2" key="1">
    <citation type="submission" date="2015-07" db="EMBL/GenBank/DDBJ databases">
        <title>Genome sequence of Ornatilinea apprima DSM 23815.</title>
        <authorList>
            <person name="Hemp J."/>
            <person name="Ward L.M."/>
            <person name="Pace L.A."/>
            <person name="Fischer W.W."/>
        </authorList>
    </citation>
    <scope>NUCLEOTIDE SEQUENCE [LARGE SCALE GENOMIC DNA]</scope>
    <source>
        <strain evidence="1 2">P3M-1</strain>
    </source>
</reference>
<keyword evidence="2" id="KW-1185">Reference proteome</keyword>
<gene>
    <name evidence="1" type="ORF">ADN00_00480</name>
</gene>
<dbReference type="Pfam" id="PF13692">
    <property type="entry name" value="Glyco_trans_1_4"/>
    <property type="match status" value="1"/>
</dbReference>
<accession>A0A0P6XDS4</accession>
<dbReference type="Proteomes" id="UP000050417">
    <property type="component" value="Unassembled WGS sequence"/>
</dbReference>
<sequence length="375" mass="41811">MRIFQLLRHLNILGHVIDLVSFHQADQGTNVETVQYCRDSFAFLYDSFQPARFESLLGYLSPKPRSLVGTHSPQLFKKVEELSSRERYDMAILSQIDMLPYRKAIGNIPCFLEEIEIGVYVDRFEKQRGLKSARGKLTFSKLASYLRKESKDLVGMSVVSEQERDLVLRWVKPSCPIEVIQNGVDTDGNQPFVGKFEIEPLSMVFAGSLTYSANLEAMAFFTHRVLPIILDKFPSAKLYITGKYQGCDLNQLNLCPSVVLTGYLSDVRPRVASSVVSVAPLFSGGGTRLKILESLSLGTPVVSTEKGAEGLASLAESGVVIANEPTKIADQIARLFIDPAWRAALSKSGKMSVESQYSWNQTLRPFSRLVSKINR</sequence>
<dbReference type="SUPFAM" id="SSF53756">
    <property type="entry name" value="UDP-Glycosyltransferase/glycogen phosphorylase"/>
    <property type="match status" value="1"/>
</dbReference>
<protein>
    <recommendedName>
        <fullName evidence="3">Glycosyltransferase subfamily 4-like N-terminal domain-containing protein</fullName>
    </recommendedName>
</protein>
<dbReference type="AlphaFoldDB" id="A0A0P6XDS4"/>
<evidence type="ECO:0008006" key="3">
    <source>
        <dbReference type="Google" id="ProtNLM"/>
    </source>
</evidence>
<dbReference type="PANTHER" id="PTHR12526">
    <property type="entry name" value="GLYCOSYLTRANSFERASE"/>
    <property type="match status" value="1"/>
</dbReference>
<dbReference type="RefSeq" id="WP_082389767.1">
    <property type="nucleotide sequence ID" value="NZ_LGCL01000002.1"/>
</dbReference>